<protein>
    <submittedName>
        <fullName evidence="2">Uncharacterized protein</fullName>
    </submittedName>
</protein>
<accession>A0A0E9Y0S7</accession>
<organism evidence="2">
    <name type="scientific">Anguilla anguilla</name>
    <name type="common">European freshwater eel</name>
    <name type="synonym">Muraena anguilla</name>
    <dbReference type="NCBI Taxonomy" id="7936"/>
    <lineage>
        <taxon>Eukaryota</taxon>
        <taxon>Metazoa</taxon>
        <taxon>Chordata</taxon>
        <taxon>Craniata</taxon>
        <taxon>Vertebrata</taxon>
        <taxon>Euteleostomi</taxon>
        <taxon>Actinopterygii</taxon>
        <taxon>Neopterygii</taxon>
        <taxon>Teleostei</taxon>
        <taxon>Anguilliformes</taxon>
        <taxon>Anguillidae</taxon>
        <taxon>Anguilla</taxon>
    </lineage>
</organism>
<dbReference type="EMBL" id="GBXM01000083">
    <property type="protein sequence ID" value="JAI08495.1"/>
    <property type="molecule type" value="Transcribed_RNA"/>
</dbReference>
<feature type="transmembrane region" description="Helical" evidence="1">
    <location>
        <begin position="6"/>
        <end position="29"/>
    </location>
</feature>
<name>A0A0E9Y0S7_ANGAN</name>
<evidence type="ECO:0000256" key="1">
    <source>
        <dbReference type="SAM" id="Phobius"/>
    </source>
</evidence>
<reference evidence="2" key="2">
    <citation type="journal article" date="2015" name="Fish Shellfish Immunol.">
        <title>Early steps in the European eel (Anguilla anguilla)-Vibrio vulnificus interaction in the gills: Role of the RtxA13 toxin.</title>
        <authorList>
            <person name="Callol A."/>
            <person name="Pajuelo D."/>
            <person name="Ebbesson L."/>
            <person name="Teles M."/>
            <person name="MacKenzie S."/>
            <person name="Amaro C."/>
        </authorList>
    </citation>
    <scope>NUCLEOTIDE SEQUENCE</scope>
</reference>
<dbReference type="AlphaFoldDB" id="A0A0E9Y0S7"/>
<proteinExistence type="predicted"/>
<sequence length="32" mass="3439">MLLACSLPVACSSPALLSTFFGIFCILFARVF</sequence>
<keyword evidence="1" id="KW-0472">Membrane</keyword>
<evidence type="ECO:0000313" key="2">
    <source>
        <dbReference type="EMBL" id="JAI08495.1"/>
    </source>
</evidence>
<keyword evidence="1" id="KW-1133">Transmembrane helix</keyword>
<keyword evidence="1" id="KW-0812">Transmembrane</keyword>
<reference evidence="2" key="1">
    <citation type="submission" date="2014-11" db="EMBL/GenBank/DDBJ databases">
        <authorList>
            <person name="Amaro Gonzalez C."/>
        </authorList>
    </citation>
    <scope>NUCLEOTIDE SEQUENCE</scope>
</reference>